<proteinExistence type="predicted"/>
<dbReference type="GO" id="GO:0005737">
    <property type="term" value="C:cytoplasm"/>
    <property type="evidence" value="ECO:0007669"/>
    <property type="project" value="TreeGrafter"/>
</dbReference>
<reference evidence="2 3" key="1">
    <citation type="submission" date="2017-07" db="EMBL/GenBank/DDBJ databases">
        <title>Phenotypical and genomic characterization of a clinical isolate of Shewanella bicestrii sp. nov. producing an extended-spectrum beta-lactamase and a new oxacillinase variant.</title>
        <authorList>
            <person name="Jousset A.B."/>
            <person name="Bonnin R.A."/>
            <person name="Girlich D."/>
            <person name="Dabos L."/>
            <person name="Potron A."/>
            <person name="Dortet L."/>
            <person name="Glaser P."/>
            <person name="Naas T."/>
        </authorList>
    </citation>
    <scope>NUCLEOTIDE SEQUENCE [LARGE SCALE GENOMIC DNA]</scope>
    <source>
        <strain evidence="2 3">JAB-1</strain>
    </source>
</reference>
<dbReference type="GO" id="GO:0002098">
    <property type="term" value="P:tRNA wobble uridine modification"/>
    <property type="evidence" value="ECO:0007669"/>
    <property type="project" value="TreeGrafter"/>
</dbReference>
<dbReference type="InterPro" id="IPR027417">
    <property type="entry name" value="P-loop_NTPase"/>
</dbReference>
<gene>
    <name evidence="2" type="ORF">CF168_10565</name>
</gene>
<evidence type="ECO:0000259" key="1">
    <source>
        <dbReference type="Pfam" id="PF01926"/>
    </source>
</evidence>
<feature type="domain" description="G" evidence="1">
    <location>
        <begin position="34"/>
        <end position="146"/>
    </location>
</feature>
<dbReference type="PANTHER" id="PTHR42714:SF6">
    <property type="entry name" value="TRANSLATION INITIATION FACTOR IF-2"/>
    <property type="match status" value="1"/>
</dbReference>
<dbReference type="AlphaFoldDB" id="A0A220UM70"/>
<dbReference type="InterPro" id="IPR006073">
    <property type="entry name" value="GTP-bd"/>
</dbReference>
<dbReference type="EMBL" id="CP022358">
    <property type="protein sequence ID" value="ASK69277.1"/>
    <property type="molecule type" value="Genomic_DNA"/>
</dbReference>
<dbReference type="PANTHER" id="PTHR42714">
    <property type="entry name" value="TRNA MODIFICATION GTPASE GTPBP3"/>
    <property type="match status" value="1"/>
</dbReference>
<dbReference type="Proteomes" id="UP000198367">
    <property type="component" value="Chromosome"/>
</dbReference>
<dbReference type="GO" id="GO:0030488">
    <property type="term" value="P:tRNA methylation"/>
    <property type="evidence" value="ECO:0007669"/>
    <property type="project" value="TreeGrafter"/>
</dbReference>
<dbReference type="Pfam" id="PF01926">
    <property type="entry name" value="MMR_HSR1"/>
    <property type="match status" value="1"/>
</dbReference>
<protein>
    <recommendedName>
        <fullName evidence="1">G domain-containing protein</fullName>
    </recommendedName>
</protein>
<evidence type="ECO:0000313" key="3">
    <source>
        <dbReference type="Proteomes" id="UP000198367"/>
    </source>
</evidence>
<organism evidence="2 3">
    <name type="scientific">Shewanella bicestrii</name>
    <dbReference type="NCBI Taxonomy" id="2018305"/>
    <lineage>
        <taxon>Bacteria</taxon>
        <taxon>Pseudomonadati</taxon>
        <taxon>Pseudomonadota</taxon>
        <taxon>Gammaproteobacteria</taxon>
        <taxon>Alteromonadales</taxon>
        <taxon>Shewanellaceae</taxon>
        <taxon>Shewanella</taxon>
    </lineage>
</organism>
<name>A0A220UM70_9GAMM</name>
<evidence type="ECO:0000313" key="2">
    <source>
        <dbReference type="EMBL" id="ASK69277.1"/>
    </source>
</evidence>
<sequence>MTAKDSMASADLDVLLKQASDILARKQGKDKPVIAVWGMMNAGKSYLLNMLTHHYNAEYFPTNDVRETAELRQFEGESYIFLDTPGLDAHDADDQVAMDGAAKADVVLFVHQPKGELEKIELDFLKQLKESFGVYAEKNIVLVISKADAESLEKIEQIEQRVLEQCHLYLGFAPESFLISGTRFHKGIQQHKDGLVKASHLQELKQHIETLGIDVRAVREERIRHAQNTLLLEISAAEEALNDEKLQLEDDMYWNFARFNDAMLSLDLSMTLKRTEYLNERLQGE</sequence>
<keyword evidence="3" id="KW-1185">Reference proteome</keyword>
<dbReference type="GO" id="GO:0005525">
    <property type="term" value="F:GTP binding"/>
    <property type="evidence" value="ECO:0007669"/>
    <property type="project" value="InterPro"/>
</dbReference>
<dbReference type="KEGG" id="sbj:CF168_10565"/>
<dbReference type="RefSeq" id="WP_089067803.1">
    <property type="nucleotide sequence ID" value="NZ_CP022358.1"/>
</dbReference>
<accession>A0A220UM70</accession>
<dbReference type="SUPFAM" id="SSF52540">
    <property type="entry name" value="P-loop containing nucleoside triphosphate hydrolases"/>
    <property type="match status" value="1"/>
</dbReference>
<dbReference type="Gene3D" id="3.40.50.300">
    <property type="entry name" value="P-loop containing nucleotide triphosphate hydrolases"/>
    <property type="match status" value="1"/>
</dbReference>